<proteinExistence type="predicted"/>
<dbReference type="Gene3D" id="2.60.120.260">
    <property type="entry name" value="Galactose-binding domain-like"/>
    <property type="match status" value="1"/>
</dbReference>
<keyword evidence="2" id="KW-1133">Transmembrane helix</keyword>
<evidence type="ECO:0000256" key="1">
    <source>
        <dbReference type="SAM" id="MobiDB-lite"/>
    </source>
</evidence>
<dbReference type="SUPFAM" id="SSF49785">
    <property type="entry name" value="Galactose-binding domain-like"/>
    <property type="match status" value="1"/>
</dbReference>
<sequence length="281" mass="30864">MPAHSDDALVSRRQRGKQAKRPKPSSRPSQRSSNGSSRRKEFRVVVLCITSLIAFWLLGVEFFVVDDVAVPPAAANANATTPQRALRHAPQSTTCLSRSLPDVVVTTDVRGNLGPPRVLIQDPPGKDWIKDRWQAASNMHGTAIAGQHWVHMDLGRGVMNIQKIVLDWEAANSDDYFIVASGDQPIPTQYGMNGAAATANDGVWTLYNSSLHKTCCSSTAQSGQSPGVKFKLPLHITHELDISKVESSNVAQSIRYIKLIIRKPGKHGWGVSLWQFDVYGY</sequence>
<accession>A0A7R9ZK09</accession>
<keyword evidence="2" id="KW-0812">Transmembrane</keyword>
<gene>
    <name evidence="3" type="ORF">CAUS1442_LOCUS122</name>
</gene>
<organism evidence="3">
    <name type="scientific">Craspedostauros australis</name>
    <dbReference type="NCBI Taxonomy" id="1486917"/>
    <lineage>
        <taxon>Eukaryota</taxon>
        <taxon>Sar</taxon>
        <taxon>Stramenopiles</taxon>
        <taxon>Ochrophyta</taxon>
        <taxon>Bacillariophyta</taxon>
        <taxon>Bacillariophyceae</taxon>
        <taxon>Bacillariophycidae</taxon>
        <taxon>Naviculales</taxon>
        <taxon>Naviculaceae</taxon>
        <taxon>Craspedostauros</taxon>
    </lineage>
</organism>
<dbReference type="AlphaFoldDB" id="A0A7R9ZK09"/>
<feature type="region of interest" description="Disordered" evidence="1">
    <location>
        <begin position="1"/>
        <end position="36"/>
    </location>
</feature>
<feature type="compositionally biased region" description="Basic and acidic residues" evidence="1">
    <location>
        <begin position="1"/>
        <end position="10"/>
    </location>
</feature>
<evidence type="ECO:0000313" key="3">
    <source>
        <dbReference type="EMBL" id="CAD8328027.1"/>
    </source>
</evidence>
<reference evidence="3" key="1">
    <citation type="submission" date="2021-01" db="EMBL/GenBank/DDBJ databases">
        <authorList>
            <person name="Corre E."/>
            <person name="Pelletier E."/>
            <person name="Niang G."/>
            <person name="Scheremetjew M."/>
            <person name="Finn R."/>
            <person name="Kale V."/>
            <person name="Holt S."/>
            <person name="Cochrane G."/>
            <person name="Meng A."/>
            <person name="Brown T."/>
            <person name="Cohen L."/>
        </authorList>
    </citation>
    <scope>NUCLEOTIDE SEQUENCE</scope>
    <source>
        <strain evidence="3">CCMP3328</strain>
    </source>
</reference>
<evidence type="ECO:0008006" key="4">
    <source>
        <dbReference type="Google" id="ProtNLM"/>
    </source>
</evidence>
<feature type="transmembrane region" description="Helical" evidence="2">
    <location>
        <begin position="44"/>
        <end position="65"/>
    </location>
</feature>
<dbReference type="InterPro" id="IPR008979">
    <property type="entry name" value="Galactose-bd-like_sf"/>
</dbReference>
<dbReference type="EMBL" id="HBEF01000182">
    <property type="protein sequence ID" value="CAD8328027.1"/>
    <property type="molecule type" value="Transcribed_RNA"/>
</dbReference>
<feature type="compositionally biased region" description="Basic residues" evidence="1">
    <location>
        <begin position="12"/>
        <end position="24"/>
    </location>
</feature>
<name>A0A7R9ZK09_9STRA</name>
<keyword evidence="2" id="KW-0472">Membrane</keyword>
<feature type="compositionally biased region" description="Low complexity" evidence="1">
    <location>
        <begin position="26"/>
        <end position="36"/>
    </location>
</feature>
<protein>
    <recommendedName>
        <fullName evidence="4">F5/8 type C domain-containing protein</fullName>
    </recommendedName>
</protein>
<evidence type="ECO:0000256" key="2">
    <source>
        <dbReference type="SAM" id="Phobius"/>
    </source>
</evidence>